<keyword evidence="2" id="KW-1185">Reference proteome</keyword>
<evidence type="ECO:0000313" key="1">
    <source>
        <dbReference type="EMBL" id="GME93181.1"/>
    </source>
</evidence>
<protein>
    <submittedName>
        <fullName evidence="1">Unnamed protein product</fullName>
    </submittedName>
</protein>
<organism evidence="1 2">
    <name type="scientific">Ambrosiozyma monospora</name>
    <name type="common">Yeast</name>
    <name type="synonym">Endomycopsis monosporus</name>
    <dbReference type="NCBI Taxonomy" id="43982"/>
    <lineage>
        <taxon>Eukaryota</taxon>
        <taxon>Fungi</taxon>
        <taxon>Dikarya</taxon>
        <taxon>Ascomycota</taxon>
        <taxon>Saccharomycotina</taxon>
        <taxon>Pichiomycetes</taxon>
        <taxon>Pichiales</taxon>
        <taxon>Pichiaceae</taxon>
        <taxon>Ambrosiozyma</taxon>
    </lineage>
</organism>
<name>A0ACB5TQZ8_AMBMO</name>
<dbReference type="EMBL" id="BSXS01008638">
    <property type="protein sequence ID" value="GME93181.1"/>
    <property type="molecule type" value="Genomic_DNA"/>
</dbReference>
<sequence length="277" mass="30939">MARTSNKISLFNPFALGTFIIACMAWILAFACSIASSRVMTYYPKFSWWGLVYQLILLIIIAIVYTTNTFHCYRFFLSASIAVAFVYNSNSANNLIYIDQSACQAASAGFILLCITNWPWLFYFGSEPNSPIISYIDSFGNGGNVMLASKQRTLNSRRTVSSGAYKDESDLVNAPLNAGANTVQPNPFETVAQQSYLKGMEKKSDNVANRTTLTVDPEYPIFVKGLYDYEASPDENELSFKKGEIFRVKDTKGNWWQAKNSLGEVGMCPSNYLDVIN</sequence>
<comment type="caution">
    <text evidence="1">The sequence shown here is derived from an EMBL/GenBank/DDBJ whole genome shotgun (WGS) entry which is preliminary data.</text>
</comment>
<gene>
    <name evidence="1" type="ORF">Amon02_000925900</name>
</gene>
<evidence type="ECO:0000313" key="2">
    <source>
        <dbReference type="Proteomes" id="UP001165064"/>
    </source>
</evidence>
<accession>A0ACB5TQZ8</accession>
<proteinExistence type="predicted"/>
<dbReference type="Proteomes" id="UP001165064">
    <property type="component" value="Unassembled WGS sequence"/>
</dbReference>
<reference evidence="1" key="1">
    <citation type="submission" date="2023-04" db="EMBL/GenBank/DDBJ databases">
        <title>Ambrosiozyma monospora NBRC 10751.</title>
        <authorList>
            <person name="Ichikawa N."/>
            <person name="Sato H."/>
            <person name="Tonouchi N."/>
        </authorList>
    </citation>
    <scope>NUCLEOTIDE SEQUENCE</scope>
    <source>
        <strain evidence="1">NBRC 10751</strain>
    </source>
</reference>